<evidence type="ECO:0000256" key="2">
    <source>
        <dbReference type="ARBA" id="ARBA00004629"/>
    </source>
</evidence>
<evidence type="ECO:0000256" key="8">
    <source>
        <dbReference type="ARBA" id="ARBA00022776"/>
    </source>
</evidence>
<evidence type="ECO:0000256" key="11">
    <source>
        <dbReference type="ARBA" id="ARBA00023306"/>
    </source>
</evidence>
<keyword evidence="6" id="KW-0132">Cell division</keyword>
<evidence type="ECO:0000259" key="14">
    <source>
        <dbReference type="Pfam" id="PF16740"/>
    </source>
</evidence>
<dbReference type="Gene3D" id="6.10.250.1380">
    <property type="match status" value="1"/>
</dbReference>
<dbReference type="GO" id="GO:0000278">
    <property type="term" value="P:mitotic cell cycle"/>
    <property type="evidence" value="ECO:0007669"/>
    <property type="project" value="TreeGrafter"/>
</dbReference>
<dbReference type="GO" id="GO:0051301">
    <property type="term" value="P:cell division"/>
    <property type="evidence" value="ECO:0007669"/>
    <property type="project" value="UniProtKB-KW"/>
</dbReference>
<evidence type="ECO:0000256" key="6">
    <source>
        <dbReference type="ARBA" id="ARBA00022618"/>
    </source>
</evidence>
<dbReference type="GO" id="GO:0007059">
    <property type="term" value="P:chromosome segregation"/>
    <property type="evidence" value="ECO:0007669"/>
    <property type="project" value="InterPro"/>
</dbReference>
<evidence type="ECO:0000256" key="4">
    <source>
        <dbReference type="ARBA" id="ARBA00022454"/>
    </source>
</evidence>
<keyword evidence="4" id="KW-0158">Chromosome</keyword>
<name>A0A672Z5Q6_9TELE</name>
<dbReference type="AlphaFoldDB" id="A0A672Z5Q6"/>
<evidence type="ECO:0000256" key="1">
    <source>
        <dbReference type="ARBA" id="ARBA00004186"/>
    </source>
</evidence>
<dbReference type="Pfam" id="PF11362">
    <property type="entry name" value="DUF3161"/>
    <property type="match status" value="1"/>
</dbReference>
<evidence type="ECO:0000256" key="10">
    <source>
        <dbReference type="ARBA" id="ARBA00023212"/>
    </source>
</evidence>
<keyword evidence="12" id="KW-0137">Centromere</keyword>
<comment type="similarity">
    <text evidence="3">Belongs to the SKA2 family.</text>
</comment>
<dbReference type="FunCoup" id="A0A672Z5Q6">
    <property type="interactions" value="181"/>
</dbReference>
<evidence type="ECO:0000256" key="7">
    <source>
        <dbReference type="ARBA" id="ARBA00022701"/>
    </source>
</evidence>
<dbReference type="InterPro" id="IPR026762">
    <property type="entry name" value="Ska2"/>
</dbReference>
<dbReference type="Pfam" id="PF16740">
    <property type="entry name" value="SKA2"/>
    <property type="match status" value="1"/>
</dbReference>
<reference evidence="15" key="2">
    <citation type="submission" date="2025-08" db="UniProtKB">
        <authorList>
            <consortium name="Ensembl"/>
        </authorList>
    </citation>
    <scope>IDENTIFICATION</scope>
</reference>
<dbReference type="PANTHER" id="PTHR32017:SF3">
    <property type="entry name" value="SPINDLE AND KINETOCHORE-ASSOCIATED PROTEIN 2"/>
    <property type="match status" value="1"/>
</dbReference>
<dbReference type="PANTHER" id="PTHR32017">
    <property type="entry name" value="SPINDLE AND KINETOCHORE-ASSOCIATED PROTEIN 2"/>
    <property type="match status" value="1"/>
</dbReference>
<dbReference type="GO" id="GO:0008017">
    <property type="term" value="F:microtubule binding"/>
    <property type="evidence" value="ECO:0007669"/>
    <property type="project" value="InterPro"/>
</dbReference>
<reference evidence="15" key="3">
    <citation type="submission" date="2025-09" db="UniProtKB">
        <authorList>
            <consortium name="Ensembl"/>
        </authorList>
    </citation>
    <scope>IDENTIFICATION</scope>
</reference>
<dbReference type="GO" id="GO:0000940">
    <property type="term" value="C:outer kinetochore"/>
    <property type="evidence" value="ECO:0007669"/>
    <property type="project" value="InterPro"/>
</dbReference>
<evidence type="ECO:0000256" key="12">
    <source>
        <dbReference type="ARBA" id="ARBA00023328"/>
    </source>
</evidence>
<organism evidence="15 16">
    <name type="scientific">Sphaeramia orbicularis</name>
    <name type="common">orbiculate cardinalfish</name>
    <dbReference type="NCBI Taxonomy" id="375764"/>
    <lineage>
        <taxon>Eukaryota</taxon>
        <taxon>Metazoa</taxon>
        <taxon>Chordata</taxon>
        <taxon>Craniata</taxon>
        <taxon>Vertebrata</taxon>
        <taxon>Euteleostomi</taxon>
        <taxon>Actinopterygii</taxon>
        <taxon>Neopterygii</taxon>
        <taxon>Teleostei</taxon>
        <taxon>Neoteleostei</taxon>
        <taxon>Acanthomorphata</taxon>
        <taxon>Gobiaria</taxon>
        <taxon>Kurtiformes</taxon>
        <taxon>Apogonoidei</taxon>
        <taxon>Apogonidae</taxon>
        <taxon>Apogoninae</taxon>
        <taxon>Sphaeramia</taxon>
    </lineage>
</organism>
<dbReference type="InterPro" id="IPR042091">
    <property type="entry name" value="Ska2_N"/>
</dbReference>
<evidence type="ECO:0000313" key="15">
    <source>
        <dbReference type="Ensembl" id="ENSSORP00005011807.1"/>
    </source>
</evidence>
<keyword evidence="11" id="KW-0131">Cell cycle</keyword>
<keyword evidence="7" id="KW-0493">Microtubule</keyword>
<dbReference type="Ensembl" id="ENSSORT00005012193.1">
    <property type="protein sequence ID" value="ENSSORP00005011807.1"/>
    <property type="gene ID" value="ENSSORG00005006286.1"/>
</dbReference>
<evidence type="ECO:0000256" key="9">
    <source>
        <dbReference type="ARBA" id="ARBA00022838"/>
    </source>
</evidence>
<evidence type="ECO:0000256" key="5">
    <source>
        <dbReference type="ARBA" id="ARBA00022490"/>
    </source>
</evidence>
<reference evidence="15" key="1">
    <citation type="submission" date="2019-06" db="EMBL/GenBank/DDBJ databases">
        <authorList>
            <consortium name="Wellcome Sanger Institute Data Sharing"/>
        </authorList>
    </citation>
    <scope>NUCLEOTIDE SEQUENCE [LARGE SCALE GENOMIC DNA]</scope>
</reference>
<comment type="subcellular location">
    <subcellularLocation>
        <location evidence="2">Chromosome</location>
        <location evidence="2">Centromere</location>
        <location evidence="2">Kinetochore</location>
    </subcellularLocation>
    <subcellularLocation>
        <location evidence="1">Cytoplasm</location>
        <location evidence="1">Cytoskeleton</location>
        <location evidence="1">Spindle</location>
    </subcellularLocation>
</comment>
<accession>A0A672Z5Q6</accession>
<dbReference type="Proteomes" id="UP000472271">
    <property type="component" value="Chromosome 14"/>
</dbReference>
<protein>
    <recommendedName>
        <fullName evidence="13">Protein FAM33A</fullName>
    </recommendedName>
</protein>
<evidence type="ECO:0000313" key="16">
    <source>
        <dbReference type="Proteomes" id="UP000472271"/>
    </source>
</evidence>
<keyword evidence="16" id="KW-1185">Reference proteome</keyword>
<evidence type="ECO:0000256" key="13">
    <source>
        <dbReference type="ARBA" id="ARBA00029651"/>
    </source>
</evidence>
<dbReference type="GO" id="GO:0005876">
    <property type="term" value="C:spindle microtubule"/>
    <property type="evidence" value="ECO:0007669"/>
    <property type="project" value="InterPro"/>
</dbReference>
<keyword evidence="5" id="KW-0963">Cytoplasm</keyword>
<dbReference type="InParanoid" id="A0A672Z5Q6"/>
<sequence>IDPSKESIELMLLFQKSEADLEYIEKRLKLDFISKVAENGCPEENPAEILENLMAIKAKHTALCCQVKELAAAQKESMDSIRNHLNSTMELIKHFQQTTDVEPLTESEQGSAELLCSAATSSTPREVTHKLEKAPIPLSVCSGSEYEELSESTFDSVPLNMRSNVKLSDLNAFYRQLQQHSKKTNSFVSVQKMKELNIKVSEAKLKVLQHLSLIELDRKGHVRLVM</sequence>
<keyword evidence="9" id="KW-0995">Kinetochore</keyword>
<keyword evidence="8" id="KW-0498">Mitosis</keyword>
<feature type="domain" description="Ska2 N-terminal" evidence="14">
    <location>
        <begin position="9"/>
        <end position="115"/>
    </location>
</feature>
<evidence type="ECO:0000256" key="3">
    <source>
        <dbReference type="ARBA" id="ARBA00010684"/>
    </source>
</evidence>
<keyword evidence="10" id="KW-0206">Cytoskeleton</keyword>
<proteinExistence type="inferred from homology"/>